<sequence>MKAIVISEPGKPEVLQLRDVADPEVKDDEVLIKVLATALNRADTLQRLGLYNPPPGSSPYLGLECSGTIESVGKNVSRWKVGDQVCALLSGGGYAEKVSVPAGQIFPIPAGISLKDATAFPEVACTVWSTVFMMGRLSAGESFLVHGGSSGIGTFAIQIAKHLGVRVFVTAGNEEKLAACKELGADVCINYKTEDFVAKVKAETDGKGVDVILDCIGAPYLQKNLDSLNFDGRLCIIGLMGGANAEIKLSSLLPKRLTVLGAALRPRSPENKAVVVAEVEKNVWPAIEARKVKPVIHKYLPLSQAAEAHSLMESSNHIVLVLTQLINGALCWGKEGHYTVCKIAESYFEEETVAAVKKLLPESADGDLASVCSWPDEIKHHWQWRWTSPLHYVDTPDYRCNYEYCRDCHDTHKHQDRCVTGAIFNYTMQLMSASENSHTIVHYNLTEALMFLSHYMGDVHQPLHVGFLGDEGGNTITVRWYRRKTNLHHVWDNMIIESALKTYYNKSLPLFIQALQTNLTHGWSNDVPSWESCQLNQTACPNPYASESINVACKYAYRNATPGTTLGDDYFLSRLPIVEKRLAQGGIRLAATLNRIFSSKPKHAGS</sequence>
<keyword evidence="7" id="KW-0732">Signal</keyword>
<dbReference type="NCBIfam" id="TIGR02824">
    <property type="entry name" value="quinone_pig3"/>
    <property type="match status" value="1"/>
</dbReference>
<organism evidence="15 16">
    <name type="scientific">Arabidopsis arenosa</name>
    <name type="common">Sand rock-cress</name>
    <name type="synonym">Cardaminopsis arenosa</name>
    <dbReference type="NCBI Taxonomy" id="38785"/>
    <lineage>
        <taxon>Eukaryota</taxon>
        <taxon>Viridiplantae</taxon>
        <taxon>Streptophyta</taxon>
        <taxon>Embryophyta</taxon>
        <taxon>Tracheophyta</taxon>
        <taxon>Spermatophyta</taxon>
        <taxon>Magnoliopsida</taxon>
        <taxon>eudicotyledons</taxon>
        <taxon>Gunneridae</taxon>
        <taxon>Pentapetalae</taxon>
        <taxon>rosids</taxon>
        <taxon>malvids</taxon>
        <taxon>Brassicales</taxon>
        <taxon>Brassicaceae</taxon>
        <taxon>Camelineae</taxon>
        <taxon>Arabidopsis</taxon>
    </lineage>
</organism>
<dbReference type="InterPro" id="IPR003154">
    <property type="entry name" value="S1/P1nuclease"/>
</dbReference>
<dbReference type="CDD" id="cd05276">
    <property type="entry name" value="p53_inducible_oxidoreductase"/>
    <property type="match status" value="1"/>
</dbReference>
<dbReference type="EC" id="3.1.30.1" evidence="4"/>
<dbReference type="Gene3D" id="3.90.180.10">
    <property type="entry name" value="Medium-chain alcohol dehydrogenases, catalytic domain"/>
    <property type="match status" value="1"/>
</dbReference>
<dbReference type="InterPro" id="IPR013149">
    <property type="entry name" value="ADH-like_C"/>
</dbReference>
<name>A0A8S2AV44_ARAAE</name>
<evidence type="ECO:0000256" key="7">
    <source>
        <dbReference type="ARBA" id="ARBA00022729"/>
    </source>
</evidence>
<dbReference type="FunFam" id="1.10.575.10:FF:000002">
    <property type="entry name" value="Endonuclease 2"/>
    <property type="match status" value="1"/>
</dbReference>
<dbReference type="Pfam" id="PF08240">
    <property type="entry name" value="ADH_N"/>
    <property type="match status" value="1"/>
</dbReference>
<dbReference type="InterPro" id="IPR011032">
    <property type="entry name" value="GroES-like_sf"/>
</dbReference>
<evidence type="ECO:0000256" key="11">
    <source>
        <dbReference type="ARBA" id="ARBA00023002"/>
    </source>
</evidence>
<keyword evidence="10" id="KW-0521">NADP</keyword>
<dbReference type="Gene3D" id="1.10.575.10">
    <property type="entry name" value="P1 Nuclease"/>
    <property type="match status" value="1"/>
</dbReference>
<dbReference type="InterPro" id="IPR014189">
    <property type="entry name" value="Quinone_OxRdtase_PIG3"/>
</dbReference>
<comment type="similarity">
    <text evidence="2">Belongs to the nuclease type I family.</text>
</comment>
<dbReference type="Proteomes" id="UP000682877">
    <property type="component" value="Chromosome 7"/>
</dbReference>
<evidence type="ECO:0000313" key="16">
    <source>
        <dbReference type="Proteomes" id="UP000682877"/>
    </source>
</evidence>
<dbReference type="InterPro" id="IPR020843">
    <property type="entry name" value="ER"/>
</dbReference>
<evidence type="ECO:0000256" key="5">
    <source>
        <dbReference type="ARBA" id="ARBA00022722"/>
    </source>
</evidence>
<dbReference type="Pfam" id="PF00107">
    <property type="entry name" value="ADH_zinc_N"/>
    <property type="match status" value="1"/>
</dbReference>
<dbReference type="GO" id="GO:0070402">
    <property type="term" value="F:NADPH binding"/>
    <property type="evidence" value="ECO:0007669"/>
    <property type="project" value="TreeGrafter"/>
</dbReference>
<evidence type="ECO:0000256" key="2">
    <source>
        <dbReference type="ARBA" id="ARBA00009547"/>
    </source>
</evidence>
<dbReference type="SUPFAM" id="SSF51735">
    <property type="entry name" value="NAD(P)-binding Rossmann-fold domains"/>
    <property type="match status" value="1"/>
</dbReference>
<dbReference type="SUPFAM" id="SSF48537">
    <property type="entry name" value="Phospholipase C/P1 nuclease"/>
    <property type="match status" value="1"/>
</dbReference>
<proteinExistence type="inferred from homology"/>
<keyword evidence="13" id="KW-0325">Glycoprotein</keyword>
<evidence type="ECO:0000256" key="10">
    <source>
        <dbReference type="ARBA" id="ARBA00022857"/>
    </source>
</evidence>
<dbReference type="InterPro" id="IPR036291">
    <property type="entry name" value="NAD(P)-bd_dom_sf"/>
</dbReference>
<dbReference type="SUPFAM" id="SSF50129">
    <property type="entry name" value="GroES-like"/>
    <property type="match status" value="1"/>
</dbReference>
<keyword evidence="9" id="KW-0378">Hydrolase</keyword>
<evidence type="ECO:0000256" key="3">
    <source>
        <dbReference type="ARBA" id="ARBA00011245"/>
    </source>
</evidence>
<reference evidence="15" key="1">
    <citation type="submission" date="2021-01" db="EMBL/GenBank/DDBJ databases">
        <authorList>
            <person name="Bezrukov I."/>
        </authorList>
    </citation>
    <scope>NUCLEOTIDE SEQUENCE</scope>
</reference>
<dbReference type="GO" id="GO:0046872">
    <property type="term" value="F:metal ion binding"/>
    <property type="evidence" value="ECO:0007669"/>
    <property type="project" value="UniProtKB-KW"/>
</dbReference>
<dbReference type="SMART" id="SM00829">
    <property type="entry name" value="PKS_ER"/>
    <property type="match status" value="1"/>
</dbReference>
<evidence type="ECO:0000256" key="4">
    <source>
        <dbReference type="ARBA" id="ARBA00012562"/>
    </source>
</evidence>
<evidence type="ECO:0000256" key="12">
    <source>
        <dbReference type="ARBA" id="ARBA00023157"/>
    </source>
</evidence>
<comment type="subunit">
    <text evidence="3">Monomer.</text>
</comment>
<keyword evidence="8" id="KW-0255">Endonuclease</keyword>
<dbReference type="GO" id="GO:0003676">
    <property type="term" value="F:nucleic acid binding"/>
    <property type="evidence" value="ECO:0007669"/>
    <property type="project" value="InterPro"/>
</dbReference>
<dbReference type="PANTHER" id="PTHR48106:SF8">
    <property type="entry name" value="OS02G0805600 PROTEIN"/>
    <property type="match status" value="1"/>
</dbReference>
<evidence type="ECO:0000256" key="13">
    <source>
        <dbReference type="ARBA" id="ARBA00023180"/>
    </source>
</evidence>
<keyword evidence="6" id="KW-0479">Metal-binding</keyword>
<evidence type="ECO:0000259" key="14">
    <source>
        <dbReference type="SMART" id="SM00829"/>
    </source>
</evidence>
<protein>
    <recommendedName>
        <fullName evidence="4">Aspergillus nuclease S1</fullName>
        <ecNumber evidence="4">3.1.30.1</ecNumber>
    </recommendedName>
</protein>
<evidence type="ECO:0000256" key="8">
    <source>
        <dbReference type="ARBA" id="ARBA00022759"/>
    </source>
</evidence>
<comment type="catalytic activity">
    <reaction evidence="1">
        <text>Endonucleolytic cleavage to 5'-phosphomononucleotide and 5'-phosphooligonucleotide end-products.</text>
        <dbReference type="EC" id="3.1.30.1"/>
    </reaction>
</comment>
<accession>A0A8S2AV44</accession>
<dbReference type="GO" id="GO:0006308">
    <property type="term" value="P:DNA catabolic process"/>
    <property type="evidence" value="ECO:0007669"/>
    <property type="project" value="InterPro"/>
</dbReference>
<evidence type="ECO:0000256" key="1">
    <source>
        <dbReference type="ARBA" id="ARBA00000245"/>
    </source>
</evidence>
<evidence type="ECO:0000313" key="15">
    <source>
        <dbReference type="EMBL" id="CAE6184432.1"/>
    </source>
</evidence>
<keyword evidence="12" id="KW-1015">Disulfide bond</keyword>
<dbReference type="GO" id="GO:0016651">
    <property type="term" value="F:oxidoreductase activity, acting on NAD(P)H"/>
    <property type="evidence" value="ECO:0007669"/>
    <property type="project" value="TreeGrafter"/>
</dbReference>
<dbReference type="InterPro" id="IPR008947">
    <property type="entry name" value="PLipase_C/P1_nuclease_dom_sf"/>
</dbReference>
<dbReference type="PANTHER" id="PTHR48106">
    <property type="entry name" value="QUINONE OXIDOREDUCTASE PIG3-RELATED"/>
    <property type="match status" value="1"/>
</dbReference>
<keyword evidence="11" id="KW-0560">Oxidoreductase</keyword>
<evidence type="ECO:0000256" key="6">
    <source>
        <dbReference type="ARBA" id="ARBA00022723"/>
    </source>
</evidence>
<dbReference type="EMBL" id="LR999457">
    <property type="protein sequence ID" value="CAE6184432.1"/>
    <property type="molecule type" value="Genomic_DNA"/>
</dbReference>
<dbReference type="FunFam" id="3.40.50.720:FF:000314">
    <property type="entry name" value="Quinone oxidoreductase PIG3"/>
    <property type="match status" value="1"/>
</dbReference>
<keyword evidence="5" id="KW-0540">Nuclease</keyword>
<feature type="domain" description="Enoyl reductase (ER)" evidence="14">
    <location>
        <begin position="10"/>
        <end position="320"/>
    </location>
</feature>
<dbReference type="AlphaFoldDB" id="A0A8S2AV44"/>
<keyword evidence="16" id="KW-1185">Reference proteome</keyword>
<dbReference type="InterPro" id="IPR013154">
    <property type="entry name" value="ADH-like_N"/>
</dbReference>
<evidence type="ECO:0000256" key="9">
    <source>
        <dbReference type="ARBA" id="ARBA00022801"/>
    </source>
</evidence>
<dbReference type="GO" id="GO:0000014">
    <property type="term" value="F:single-stranded DNA endodeoxyribonuclease activity"/>
    <property type="evidence" value="ECO:0007669"/>
    <property type="project" value="UniProtKB-ARBA"/>
</dbReference>
<dbReference type="Pfam" id="PF02265">
    <property type="entry name" value="S1-P1_nuclease"/>
    <property type="match status" value="1"/>
</dbReference>
<dbReference type="GO" id="GO:0004521">
    <property type="term" value="F:RNA endonuclease activity"/>
    <property type="evidence" value="ECO:0007669"/>
    <property type="project" value="UniProtKB-ARBA"/>
</dbReference>
<dbReference type="Gene3D" id="3.40.50.720">
    <property type="entry name" value="NAD(P)-binding Rossmann-like Domain"/>
    <property type="match status" value="1"/>
</dbReference>
<dbReference type="CDD" id="cd11010">
    <property type="entry name" value="S1-P1_nuclease"/>
    <property type="match status" value="1"/>
</dbReference>
<gene>
    <name evidence="15" type="ORF">AARE701A_LOCUS18829</name>
</gene>